<proteinExistence type="predicted"/>
<gene>
    <name evidence="1" type="ORF">A0H81_05606</name>
</gene>
<reference evidence="1 2" key="1">
    <citation type="submission" date="2016-03" db="EMBL/GenBank/DDBJ databases">
        <title>Whole genome sequencing of Grifola frondosa 9006-11.</title>
        <authorList>
            <person name="Min B."/>
            <person name="Park H."/>
            <person name="Kim J.-G."/>
            <person name="Cho H."/>
            <person name="Oh Y.-L."/>
            <person name="Kong W.-S."/>
            <person name="Choi I.-G."/>
        </authorList>
    </citation>
    <scope>NUCLEOTIDE SEQUENCE [LARGE SCALE GENOMIC DNA]</scope>
    <source>
        <strain evidence="1 2">9006-11</strain>
    </source>
</reference>
<sequence>MNLYPSVEEERDGICATAMQLLEDSARWTRCAVSCTPSFTSEFLHPRASSESRISLYPLFAPSWVSSRSHAALIPRCGVRHILCILHLPLATHGPAQDSSGAHDDPAWQMLATGSVNAAYLAIDYCFALYAGVRPTATLTDSGHADVRDAHALSAEARTTCLRDGHSQSALQRGRPVPTPSRLLALKSIPPLCASALLESSSVLPSVSLTPHHTPDPGSHCLEAPQNGSLSFESSHSLVAPSTRAGRETVQEHLVCPSCTIGRLVFDAVPASRAFPAPGAARVLKLSPT</sequence>
<evidence type="ECO:0000313" key="1">
    <source>
        <dbReference type="EMBL" id="OBZ74897.1"/>
    </source>
</evidence>
<accession>A0A1C7ME57</accession>
<name>A0A1C7ME57_GRIFR</name>
<comment type="caution">
    <text evidence="1">The sequence shown here is derived from an EMBL/GenBank/DDBJ whole genome shotgun (WGS) entry which is preliminary data.</text>
</comment>
<organism evidence="1 2">
    <name type="scientific">Grifola frondosa</name>
    <name type="common">Maitake</name>
    <name type="synonym">Polyporus frondosus</name>
    <dbReference type="NCBI Taxonomy" id="5627"/>
    <lineage>
        <taxon>Eukaryota</taxon>
        <taxon>Fungi</taxon>
        <taxon>Dikarya</taxon>
        <taxon>Basidiomycota</taxon>
        <taxon>Agaricomycotina</taxon>
        <taxon>Agaricomycetes</taxon>
        <taxon>Polyporales</taxon>
        <taxon>Grifolaceae</taxon>
        <taxon>Grifola</taxon>
    </lineage>
</organism>
<dbReference type="EMBL" id="LUGG01000005">
    <property type="protein sequence ID" value="OBZ74897.1"/>
    <property type="molecule type" value="Genomic_DNA"/>
</dbReference>
<dbReference type="AlphaFoldDB" id="A0A1C7ME57"/>
<dbReference type="Proteomes" id="UP000092993">
    <property type="component" value="Unassembled WGS sequence"/>
</dbReference>
<protein>
    <submittedName>
        <fullName evidence="1">Uncharacterized protein</fullName>
    </submittedName>
</protein>
<evidence type="ECO:0000313" key="2">
    <source>
        <dbReference type="Proteomes" id="UP000092993"/>
    </source>
</evidence>
<keyword evidence="2" id="KW-1185">Reference proteome</keyword>